<dbReference type="SUPFAM" id="SSF49899">
    <property type="entry name" value="Concanavalin A-like lectins/glucanases"/>
    <property type="match status" value="1"/>
</dbReference>
<dbReference type="Gene3D" id="2.60.120.200">
    <property type="match status" value="1"/>
</dbReference>
<dbReference type="SMART" id="SM00908">
    <property type="entry name" value="Gal-bind_lectin"/>
    <property type="match status" value="1"/>
</dbReference>
<dbReference type="PROSITE" id="PS51304">
    <property type="entry name" value="GALECTIN"/>
    <property type="match status" value="1"/>
</dbReference>
<protein>
    <recommendedName>
        <fullName evidence="3">Galectin domain-containing protein</fullName>
    </recommendedName>
</protein>
<feature type="domain" description="Galectin" evidence="3">
    <location>
        <begin position="3"/>
        <end position="150"/>
    </location>
</feature>
<feature type="compositionally biased region" description="Basic and acidic residues" evidence="2">
    <location>
        <begin position="704"/>
        <end position="713"/>
    </location>
</feature>
<keyword evidence="5" id="KW-1185">Reference proteome</keyword>
<keyword evidence="1" id="KW-0430">Lectin</keyword>
<evidence type="ECO:0000256" key="2">
    <source>
        <dbReference type="SAM" id="MobiDB-lite"/>
    </source>
</evidence>
<dbReference type="RefSeq" id="XP_009168042.1">
    <property type="nucleotide sequence ID" value="XM_009169778.1"/>
</dbReference>
<accession>A0A074ZME9</accession>
<dbReference type="Proteomes" id="UP000054324">
    <property type="component" value="Unassembled WGS sequence"/>
</dbReference>
<dbReference type="CTD" id="20319100"/>
<feature type="compositionally biased region" description="Polar residues" evidence="2">
    <location>
        <begin position="250"/>
        <end position="265"/>
    </location>
</feature>
<dbReference type="AlphaFoldDB" id="A0A074ZME9"/>
<feature type="region of interest" description="Disordered" evidence="2">
    <location>
        <begin position="376"/>
        <end position="396"/>
    </location>
</feature>
<dbReference type="GO" id="GO:0030246">
    <property type="term" value="F:carbohydrate binding"/>
    <property type="evidence" value="ECO:0007669"/>
    <property type="project" value="UniProtKB-KW"/>
</dbReference>
<feature type="region of interest" description="Disordered" evidence="2">
    <location>
        <begin position="628"/>
        <end position="656"/>
    </location>
</feature>
<sequence>MKFRLSFPSSLQYGDNLEIKGEAGFDSFSLDLLSDYLAFDPVAFDESNGLEGELPVVETQPLQIVFESTGGWDVNAKSPETSTTSHGTSARRCGFRTGEKFVCNIAIRKEYFEVSLNNMPIASSEHLIPVASIHGLEIGGDSVITSIKYGHPVAIGQYRNRIYKNNQIPTIVECRLSDMLLDDENYFEFEDSIKMRKNPLSNSEAVLCPPTQKVPGGNIPNGILRSELVRTNSYQLVFKSDSSDPEDTLNLATNGESQLDGGSTSASQKNLLLLDDPEFSLDEENQSMLNFIALKKQQVKRRRKSSHRAESSLAKRAYARRDKNILNKHRSMNMHELNCVPLEKPTEQVRGFEVERQNNGLLDLLTNHLQSTDYSIPNQKSLQQSPVKTEQKASTSPYEINTVLRAPFERRHSLSTPDVQADINAIVGSVVHAEVDHKFGTLRRSQSFATSTSNPQGFRHSLASLNEIPPSLKPHLSSNKAITTTDRSSVQSPKLFTAPPACKPCDSKENHPDEQVTCQVVSVIKDPLDAATIRNISPSRFSSIHDEKHLSSGEKPPWLGATLSFSNHKSNSDVDEKFHHTKTSQPMLLIDFHPLEFDKFVIEESSTETGFSVKESHWTGRPKSQLILVGSNKPSSHGPQETEKSTADGATVNNFEPKVNGKTFELRNSEILTKVPDSVSPIANSSQKSDGKGSQNGKANPPDLRSDVNDNTKRRIFRSKLPRPKSELVPSELAKRRWGVRNLSTLTTSPALAEEHNQNSDAKGRIQPEQNCGKRASLILSQKISKSHGIPNDLKPTQQISLNTRHSFSVRNIKPSTSQQLQSYPAEEYSSKSSTAHQNGKPPMSKTDNSNKPQPKLSNGQISLSKDPLDGSSNNLKKFVQSPRRWLSEKFSSNKKHRAVVK</sequence>
<name>A0A074ZME9_OPIVI</name>
<dbReference type="Pfam" id="PF00337">
    <property type="entry name" value="Gal-bind_lectin"/>
    <property type="match status" value="1"/>
</dbReference>
<feature type="region of interest" description="Disordered" evidence="2">
    <location>
        <begin position="749"/>
        <end position="771"/>
    </location>
</feature>
<dbReference type="OrthoDB" id="6256966at2759"/>
<dbReference type="GeneID" id="20319100"/>
<evidence type="ECO:0000259" key="3">
    <source>
        <dbReference type="PROSITE" id="PS51304"/>
    </source>
</evidence>
<feature type="compositionally biased region" description="Basic and acidic residues" evidence="2">
    <location>
        <begin position="753"/>
        <end position="766"/>
    </location>
</feature>
<feature type="region of interest" description="Disordered" evidence="2">
    <location>
        <begin position="239"/>
        <end position="265"/>
    </location>
</feature>
<feature type="compositionally biased region" description="Basic residues" evidence="2">
    <location>
        <begin position="893"/>
        <end position="902"/>
    </location>
</feature>
<feature type="region of interest" description="Disordered" evidence="2">
    <location>
        <begin position="808"/>
        <end position="902"/>
    </location>
</feature>
<evidence type="ECO:0000313" key="5">
    <source>
        <dbReference type="Proteomes" id="UP000054324"/>
    </source>
</evidence>
<dbReference type="InterPro" id="IPR013320">
    <property type="entry name" value="ConA-like_dom_sf"/>
</dbReference>
<evidence type="ECO:0000256" key="1">
    <source>
        <dbReference type="ARBA" id="ARBA00022734"/>
    </source>
</evidence>
<dbReference type="EMBL" id="KL596704">
    <property type="protein sequence ID" value="KER28246.1"/>
    <property type="molecule type" value="Genomic_DNA"/>
</dbReference>
<feature type="compositionally biased region" description="Polar residues" evidence="2">
    <location>
        <begin position="808"/>
        <end position="823"/>
    </location>
</feature>
<organism evidence="4 5">
    <name type="scientific">Opisthorchis viverrini</name>
    <name type="common">Southeast Asian liver fluke</name>
    <dbReference type="NCBI Taxonomy" id="6198"/>
    <lineage>
        <taxon>Eukaryota</taxon>
        <taxon>Metazoa</taxon>
        <taxon>Spiralia</taxon>
        <taxon>Lophotrochozoa</taxon>
        <taxon>Platyhelminthes</taxon>
        <taxon>Trematoda</taxon>
        <taxon>Digenea</taxon>
        <taxon>Opisthorchiida</taxon>
        <taxon>Opisthorchiata</taxon>
        <taxon>Opisthorchiidae</taxon>
        <taxon>Opisthorchis</taxon>
    </lineage>
</organism>
<proteinExistence type="predicted"/>
<gene>
    <name evidence="4" type="ORF">T265_04918</name>
</gene>
<reference evidence="4 5" key="1">
    <citation type="submission" date="2013-11" db="EMBL/GenBank/DDBJ databases">
        <title>Opisthorchis viverrini - life in the bile duct.</title>
        <authorList>
            <person name="Young N.D."/>
            <person name="Nagarajan N."/>
            <person name="Lin S.J."/>
            <person name="Korhonen P.K."/>
            <person name="Jex A.R."/>
            <person name="Hall R.S."/>
            <person name="Safavi-Hemami H."/>
            <person name="Kaewkong W."/>
            <person name="Bertrand D."/>
            <person name="Gao S."/>
            <person name="Seet Q."/>
            <person name="Wongkham S."/>
            <person name="Teh B.T."/>
            <person name="Wongkham C."/>
            <person name="Intapan P.M."/>
            <person name="Maleewong W."/>
            <person name="Yang X."/>
            <person name="Hu M."/>
            <person name="Wang Z."/>
            <person name="Hofmann A."/>
            <person name="Sternberg P.W."/>
            <person name="Tan P."/>
            <person name="Wang J."/>
            <person name="Gasser R.B."/>
        </authorList>
    </citation>
    <scope>NUCLEOTIDE SEQUENCE [LARGE SCALE GENOMIC DNA]</scope>
</reference>
<feature type="compositionally biased region" description="Polar residues" evidence="2">
    <location>
        <begin position="681"/>
        <end position="698"/>
    </location>
</feature>
<dbReference type="KEGG" id="ovi:T265_04918"/>
<feature type="compositionally biased region" description="Polar residues" evidence="2">
    <location>
        <begin position="846"/>
        <end position="864"/>
    </location>
</feature>
<evidence type="ECO:0000313" key="4">
    <source>
        <dbReference type="EMBL" id="KER28246.1"/>
    </source>
</evidence>
<feature type="region of interest" description="Disordered" evidence="2">
    <location>
        <begin position="675"/>
        <end position="728"/>
    </location>
</feature>
<feature type="compositionally biased region" description="Basic residues" evidence="2">
    <location>
        <begin position="714"/>
        <end position="723"/>
    </location>
</feature>
<dbReference type="InterPro" id="IPR001079">
    <property type="entry name" value="Galectin_CRD"/>
</dbReference>